<dbReference type="STRING" id="341663.Q0CTV3"/>
<dbReference type="eggNOG" id="ENOG502S39Y">
    <property type="taxonomic scope" value="Eukaryota"/>
</dbReference>
<accession>Q0CTV3</accession>
<dbReference type="GO" id="GO:0016977">
    <property type="term" value="F:chitosanase activity"/>
    <property type="evidence" value="ECO:0007669"/>
    <property type="project" value="UniProtKB-EC"/>
</dbReference>
<dbReference type="PANTHER" id="PTHR42061:SF4">
    <property type="entry name" value="ENDO-CHITOSANASE"/>
    <property type="match status" value="1"/>
</dbReference>
<evidence type="ECO:0000256" key="2">
    <source>
        <dbReference type="ARBA" id="ARBA00004613"/>
    </source>
</evidence>
<proteinExistence type="inferred from homology"/>
<keyword evidence="8 11" id="KW-0326">Glycosidase</keyword>
<evidence type="ECO:0000256" key="3">
    <source>
        <dbReference type="ARBA" id="ARBA00007799"/>
    </source>
</evidence>
<keyword evidence="7" id="KW-0119">Carbohydrate metabolism</keyword>
<evidence type="ECO:0000256" key="4">
    <source>
        <dbReference type="ARBA" id="ARBA00022525"/>
    </source>
</evidence>
<sequence length="222" mass="23931">MDVDCDGVNSDCKGSTTSQTQTNWGALSAYEVPYIVIPDRFLSANSEMLPGNNVAAVICDGKMFYGILGDSNGHDPQITGEASWLMARTCFPNDDLSGTKGHTDLDVIYILFTGKQAVLPNSAVNEHYITDFGTLRHMGDNLVDALMSNLTPSTGSTTTLTSAATPNWTWGTAPTRTKPPTQTTGPTSFATGLWVDYASSVLQMHMCLAAYFAYTFASCYLF</sequence>
<protein>
    <recommendedName>
        <fullName evidence="11">Endo-chitosanase</fullName>
        <ecNumber evidence="11">3.2.1.132</ecNumber>
    </recommendedName>
</protein>
<dbReference type="RefSeq" id="XP_001212059.1">
    <property type="nucleotide sequence ID" value="XM_001212059.1"/>
</dbReference>
<evidence type="ECO:0000256" key="8">
    <source>
        <dbReference type="ARBA" id="ARBA00023295"/>
    </source>
</evidence>
<dbReference type="EC" id="3.2.1.132" evidence="11"/>
<organism evidence="12 13">
    <name type="scientific">Aspergillus terreus (strain NIH 2624 / FGSC A1156)</name>
    <dbReference type="NCBI Taxonomy" id="341663"/>
    <lineage>
        <taxon>Eukaryota</taxon>
        <taxon>Fungi</taxon>
        <taxon>Dikarya</taxon>
        <taxon>Ascomycota</taxon>
        <taxon>Pezizomycotina</taxon>
        <taxon>Eurotiomycetes</taxon>
        <taxon>Eurotiomycetidae</taxon>
        <taxon>Eurotiales</taxon>
        <taxon>Aspergillaceae</taxon>
        <taxon>Aspergillus</taxon>
        <taxon>Aspergillus subgen. Circumdati</taxon>
    </lineage>
</organism>
<evidence type="ECO:0000256" key="1">
    <source>
        <dbReference type="ARBA" id="ARBA00000405"/>
    </source>
</evidence>
<evidence type="ECO:0000313" key="12">
    <source>
        <dbReference type="EMBL" id="EAU36155.1"/>
    </source>
</evidence>
<keyword evidence="6 11" id="KW-0378">Hydrolase</keyword>
<keyword evidence="9 11" id="KW-0624">Polysaccharide degradation</keyword>
<name>Q0CTV3_ASPTN</name>
<evidence type="ECO:0000256" key="11">
    <source>
        <dbReference type="RuleBase" id="RU361208"/>
    </source>
</evidence>
<evidence type="ECO:0000256" key="7">
    <source>
        <dbReference type="ARBA" id="ARBA00023277"/>
    </source>
</evidence>
<dbReference type="EMBL" id="CH476597">
    <property type="protein sequence ID" value="EAU36155.1"/>
    <property type="molecule type" value="Genomic_DNA"/>
</dbReference>
<gene>
    <name evidence="12" type="ORF">ATEG_02881</name>
</gene>
<evidence type="ECO:0000256" key="10">
    <source>
        <dbReference type="ARBA" id="ARBA00029386"/>
    </source>
</evidence>
<comment type="catalytic activity">
    <reaction evidence="1 11">
        <text>Endohydrolysis of beta-(1-&gt;4)-linkages between D-glucosamine residues in a partly acetylated chitosan.</text>
        <dbReference type="EC" id="3.2.1.132"/>
    </reaction>
</comment>
<dbReference type="InterPro" id="IPR009939">
    <property type="entry name" value="Chitosanase_fungal"/>
</dbReference>
<evidence type="ECO:0000256" key="9">
    <source>
        <dbReference type="ARBA" id="ARBA00023326"/>
    </source>
</evidence>
<evidence type="ECO:0000313" key="13">
    <source>
        <dbReference type="Proteomes" id="UP000007963"/>
    </source>
</evidence>
<dbReference type="VEuPathDB" id="FungiDB:ATEG_02881"/>
<dbReference type="Pfam" id="PF07335">
    <property type="entry name" value="Glyco_hydro_75"/>
    <property type="match status" value="1"/>
</dbReference>
<evidence type="ECO:0000256" key="6">
    <source>
        <dbReference type="ARBA" id="ARBA00022801"/>
    </source>
</evidence>
<keyword evidence="5" id="KW-0732">Signal</keyword>
<comment type="function">
    <text evidence="10">Chitosanase catalyzing the endo-type cleavage of chitosan, the deacylated form of chitin. Chitosanase may be crucial in the degradation of the deacetylated portion of chitin in the fungal cell wall. Chitoolisaccharides produced by the hydrolysis of partially N-acetylated chitosan are known to have many biological activities, including antibacterial activity, immune-enhancing effects, and elicitor activity.</text>
</comment>
<comment type="subcellular location">
    <subcellularLocation>
        <location evidence="2 11">Secreted</location>
    </subcellularLocation>
</comment>
<keyword evidence="4" id="KW-0964">Secreted</keyword>
<dbReference type="Proteomes" id="UP000007963">
    <property type="component" value="Unassembled WGS sequence"/>
</dbReference>
<dbReference type="HOGENOM" id="CLU_1245111_0_0_1"/>
<dbReference type="AlphaFoldDB" id="Q0CTV3"/>
<dbReference type="PANTHER" id="PTHR42061">
    <property type="entry name" value="ENDO-CHITOSANASE"/>
    <property type="match status" value="1"/>
</dbReference>
<dbReference type="GO" id="GO:0005576">
    <property type="term" value="C:extracellular region"/>
    <property type="evidence" value="ECO:0007669"/>
    <property type="project" value="UniProtKB-SubCell"/>
</dbReference>
<dbReference type="GO" id="GO:0000272">
    <property type="term" value="P:polysaccharide catabolic process"/>
    <property type="evidence" value="ECO:0007669"/>
    <property type="project" value="UniProtKB-KW"/>
</dbReference>
<reference evidence="13" key="1">
    <citation type="submission" date="2005-09" db="EMBL/GenBank/DDBJ databases">
        <title>Annotation of the Aspergillus terreus NIH2624 genome.</title>
        <authorList>
            <person name="Birren B.W."/>
            <person name="Lander E.S."/>
            <person name="Galagan J.E."/>
            <person name="Nusbaum C."/>
            <person name="Devon K."/>
            <person name="Henn M."/>
            <person name="Ma L.-J."/>
            <person name="Jaffe D.B."/>
            <person name="Butler J."/>
            <person name="Alvarez P."/>
            <person name="Gnerre S."/>
            <person name="Grabherr M."/>
            <person name="Kleber M."/>
            <person name="Mauceli E.W."/>
            <person name="Brockman W."/>
            <person name="Rounsley S."/>
            <person name="Young S.K."/>
            <person name="LaButti K."/>
            <person name="Pushparaj V."/>
            <person name="DeCaprio D."/>
            <person name="Crawford M."/>
            <person name="Koehrsen M."/>
            <person name="Engels R."/>
            <person name="Montgomery P."/>
            <person name="Pearson M."/>
            <person name="Howarth C."/>
            <person name="Larson L."/>
            <person name="Luoma S."/>
            <person name="White J."/>
            <person name="Alvarado L."/>
            <person name="Kodira C.D."/>
            <person name="Zeng Q."/>
            <person name="Oleary S."/>
            <person name="Yandava C."/>
            <person name="Denning D.W."/>
            <person name="Nierman W.C."/>
            <person name="Milne T."/>
            <person name="Madden K."/>
        </authorList>
    </citation>
    <scope>NUCLEOTIDE SEQUENCE [LARGE SCALE GENOMIC DNA]</scope>
    <source>
        <strain evidence="13">NIH 2624 / FGSC A1156</strain>
    </source>
</reference>
<dbReference type="GeneID" id="4317642"/>
<comment type="similarity">
    <text evidence="3 11">Belongs to the glycosyl hydrolase 75 family.</text>
</comment>
<evidence type="ECO:0000256" key="5">
    <source>
        <dbReference type="ARBA" id="ARBA00022729"/>
    </source>
</evidence>
<dbReference type="OrthoDB" id="4756206at2759"/>